<evidence type="ECO:0000313" key="3">
    <source>
        <dbReference type="Proteomes" id="UP000305906"/>
    </source>
</evidence>
<feature type="transmembrane region" description="Helical" evidence="1">
    <location>
        <begin position="20"/>
        <end position="41"/>
    </location>
</feature>
<name>A0A5R9FWI9_9ACTN</name>
<sequence length="178" mass="19382">MAEDSGPGLIRVVYFERISALMMVAGVVLSEGALLLLTGTAPLRETLMVVTAAITLVSLLLLPLWFRLPARVRREYEDAVQIAHIVEPYEGEDAARRLSLRRAAVLVGVPACWMVLIGLTFHELMPPVMLVPVAVAQWARSRATAGWERANGAALWLGVPRPLRRRGPVLRSPAAGGM</sequence>
<reference evidence="2 3" key="1">
    <citation type="submission" date="2019-05" db="EMBL/GenBank/DDBJ databases">
        <title>Streptomyces sp. NEAU-C151, a novel actinomycete isolated from soil.</title>
        <authorList>
            <person name="Han L."/>
            <person name="Jiang H."/>
        </authorList>
    </citation>
    <scope>NUCLEOTIDE SEQUENCE [LARGE SCALE GENOMIC DNA]</scope>
    <source>
        <strain evidence="2 3">NEAU-C151</strain>
    </source>
</reference>
<dbReference type="EMBL" id="VBZC01000009">
    <property type="protein sequence ID" value="TLS46280.1"/>
    <property type="molecule type" value="Genomic_DNA"/>
</dbReference>
<keyword evidence="1" id="KW-0812">Transmembrane</keyword>
<protein>
    <submittedName>
        <fullName evidence="2">Uncharacterized protein</fullName>
    </submittedName>
</protein>
<gene>
    <name evidence="2" type="ORF">FE633_10075</name>
</gene>
<accession>A0A5R9FWI9</accession>
<dbReference type="AlphaFoldDB" id="A0A5R9FWI9"/>
<evidence type="ECO:0000313" key="2">
    <source>
        <dbReference type="EMBL" id="TLS46280.1"/>
    </source>
</evidence>
<proteinExistence type="predicted"/>
<feature type="transmembrane region" description="Helical" evidence="1">
    <location>
        <begin position="47"/>
        <end position="66"/>
    </location>
</feature>
<feature type="transmembrane region" description="Helical" evidence="1">
    <location>
        <begin position="103"/>
        <end position="122"/>
    </location>
</feature>
<evidence type="ECO:0000256" key="1">
    <source>
        <dbReference type="SAM" id="Phobius"/>
    </source>
</evidence>
<keyword evidence="1" id="KW-0472">Membrane</keyword>
<keyword evidence="1" id="KW-1133">Transmembrane helix</keyword>
<organism evidence="2 3">
    <name type="scientific">Streptomyces montanus</name>
    <dbReference type="NCBI Taxonomy" id="2580423"/>
    <lineage>
        <taxon>Bacteria</taxon>
        <taxon>Bacillati</taxon>
        <taxon>Actinomycetota</taxon>
        <taxon>Actinomycetes</taxon>
        <taxon>Kitasatosporales</taxon>
        <taxon>Streptomycetaceae</taxon>
        <taxon>Streptomyces</taxon>
    </lineage>
</organism>
<keyword evidence="3" id="KW-1185">Reference proteome</keyword>
<dbReference type="RefSeq" id="WP_138044777.1">
    <property type="nucleotide sequence ID" value="NZ_VBZC01000009.1"/>
</dbReference>
<dbReference type="Proteomes" id="UP000305906">
    <property type="component" value="Unassembled WGS sequence"/>
</dbReference>
<comment type="caution">
    <text evidence="2">The sequence shown here is derived from an EMBL/GenBank/DDBJ whole genome shotgun (WGS) entry which is preliminary data.</text>
</comment>